<sequence>PVHYEKDYMKELGQAMKEKNVACDAISFGHSSGRPAKNKKELFDTLIAAADNNGNCNHVHVPPNSTVVATLWRSQIIQSGGDGSASHESYYVAALSLSMRSLITPHVGVSRHLSVQQESYSVTA</sequence>
<gene>
    <name evidence="1" type="ORF">Tci_882708</name>
</gene>
<evidence type="ECO:0000313" key="1">
    <source>
        <dbReference type="EMBL" id="GFD10739.1"/>
    </source>
</evidence>
<dbReference type="InterPro" id="IPR036465">
    <property type="entry name" value="vWFA_dom_sf"/>
</dbReference>
<dbReference type="AlphaFoldDB" id="A0A699TND1"/>
<dbReference type="Gene3D" id="3.40.50.410">
    <property type="entry name" value="von Willebrand factor, type A domain"/>
    <property type="match status" value="1"/>
</dbReference>
<organism evidence="1">
    <name type="scientific">Tanacetum cinerariifolium</name>
    <name type="common">Dalmatian daisy</name>
    <name type="synonym">Chrysanthemum cinerariifolium</name>
    <dbReference type="NCBI Taxonomy" id="118510"/>
    <lineage>
        <taxon>Eukaryota</taxon>
        <taxon>Viridiplantae</taxon>
        <taxon>Streptophyta</taxon>
        <taxon>Embryophyta</taxon>
        <taxon>Tracheophyta</taxon>
        <taxon>Spermatophyta</taxon>
        <taxon>Magnoliopsida</taxon>
        <taxon>eudicotyledons</taxon>
        <taxon>Gunneridae</taxon>
        <taxon>Pentapetalae</taxon>
        <taxon>asterids</taxon>
        <taxon>campanulids</taxon>
        <taxon>Asterales</taxon>
        <taxon>Asteraceae</taxon>
        <taxon>Asteroideae</taxon>
        <taxon>Anthemideae</taxon>
        <taxon>Anthemidinae</taxon>
        <taxon>Tanacetum</taxon>
    </lineage>
</organism>
<dbReference type="EMBL" id="BKCJ011254290">
    <property type="protein sequence ID" value="GFD10739.1"/>
    <property type="molecule type" value="Genomic_DNA"/>
</dbReference>
<comment type="caution">
    <text evidence="1">The sequence shown here is derived from an EMBL/GenBank/DDBJ whole genome shotgun (WGS) entry which is preliminary data.</text>
</comment>
<accession>A0A699TND1</accession>
<proteinExistence type="predicted"/>
<feature type="non-terminal residue" evidence="1">
    <location>
        <position position="1"/>
    </location>
</feature>
<reference evidence="1" key="1">
    <citation type="journal article" date="2019" name="Sci. Rep.">
        <title>Draft genome of Tanacetum cinerariifolium, the natural source of mosquito coil.</title>
        <authorList>
            <person name="Yamashiro T."/>
            <person name="Shiraishi A."/>
            <person name="Satake H."/>
            <person name="Nakayama K."/>
        </authorList>
    </citation>
    <scope>NUCLEOTIDE SEQUENCE</scope>
</reference>
<name>A0A699TND1_TANCI</name>
<protein>
    <submittedName>
        <fullName evidence="1">Dehydroascorbate reductase 2</fullName>
    </submittedName>
</protein>
<feature type="non-terminal residue" evidence="1">
    <location>
        <position position="124"/>
    </location>
</feature>